<feature type="transmembrane region" description="Helical" evidence="5">
    <location>
        <begin position="316"/>
        <end position="340"/>
    </location>
</feature>
<evidence type="ECO:0000256" key="1">
    <source>
        <dbReference type="ARBA" id="ARBA00008668"/>
    </source>
</evidence>
<accession>A0A9D3WBP3</accession>
<evidence type="ECO:0000256" key="2">
    <source>
        <dbReference type="ARBA" id="ARBA00022801"/>
    </source>
</evidence>
<protein>
    <submittedName>
        <fullName evidence="6">Uncharacterized protein</fullName>
    </submittedName>
</protein>
<proteinExistence type="inferred from homology"/>
<dbReference type="OrthoDB" id="1600564at2759"/>
<keyword evidence="5" id="KW-0812">Transmembrane</keyword>
<keyword evidence="4" id="KW-0443">Lipid metabolism</keyword>
<dbReference type="PANTHER" id="PTHR45648">
    <property type="entry name" value="GDSL LIPASE/ACYLHYDROLASE FAMILY PROTEIN (AFU_ORTHOLOGUE AFUA_4G14700)"/>
    <property type="match status" value="1"/>
</dbReference>
<reference evidence="6 7" key="1">
    <citation type="journal article" date="2021" name="Plant Biotechnol. J.">
        <title>Multi-omics assisted identification of the key and species-specific regulatory components of drought-tolerant mechanisms in Gossypium stocksii.</title>
        <authorList>
            <person name="Yu D."/>
            <person name="Ke L."/>
            <person name="Zhang D."/>
            <person name="Wu Y."/>
            <person name="Sun Y."/>
            <person name="Mei J."/>
            <person name="Sun J."/>
            <person name="Sun Y."/>
        </authorList>
    </citation>
    <scope>NUCLEOTIDE SEQUENCE [LARGE SCALE GENOMIC DNA]</scope>
    <source>
        <strain evidence="7">cv. E1</strain>
        <tissue evidence="6">Leaf</tissue>
    </source>
</reference>
<evidence type="ECO:0000313" key="7">
    <source>
        <dbReference type="Proteomes" id="UP000828251"/>
    </source>
</evidence>
<dbReference type="AlphaFoldDB" id="A0A9D3WBP3"/>
<keyword evidence="2" id="KW-0378">Hydrolase</keyword>
<dbReference type="GO" id="GO:0016042">
    <property type="term" value="P:lipid catabolic process"/>
    <property type="evidence" value="ECO:0007669"/>
    <property type="project" value="UniProtKB-KW"/>
</dbReference>
<dbReference type="CDD" id="cd01837">
    <property type="entry name" value="SGNH_plant_lipase_like"/>
    <property type="match status" value="1"/>
</dbReference>
<keyword evidence="5" id="KW-1133">Transmembrane helix</keyword>
<dbReference type="Proteomes" id="UP000828251">
    <property type="component" value="Unassembled WGS sequence"/>
</dbReference>
<dbReference type="SUPFAM" id="SSF52266">
    <property type="entry name" value="SGNH hydrolase"/>
    <property type="match status" value="1"/>
</dbReference>
<dbReference type="InterPro" id="IPR051058">
    <property type="entry name" value="GDSL_Est/Lipase"/>
</dbReference>
<dbReference type="InterPro" id="IPR035669">
    <property type="entry name" value="SGNH_plant_lipase-like"/>
</dbReference>
<keyword evidence="3" id="KW-0442">Lipid degradation</keyword>
<evidence type="ECO:0000256" key="3">
    <source>
        <dbReference type="ARBA" id="ARBA00022963"/>
    </source>
</evidence>
<dbReference type="EMBL" id="JAIQCV010000002">
    <property type="protein sequence ID" value="KAH1121137.1"/>
    <property type="molecule type" value="Genomic_DNA"/>
</dbReference>
<organism evidence="6 7">
    <name type="scientific">Gossypium stocksii</name>
    <dbReference type="NCBI Taxonomy" id="47602"/>
    <lineage>
        <taxon>Eukaryota</taxon>
        <taxon>Viridiplantae</taxon>
        <taxon>Streptophyta</taxon>
        <taxon>Embryophyta</taxon>
        <taxon>Tracheophyta</taxon>
        <taxon>Spermatophyta</taxon>
        <taxon>Magnoliopsida</taxon>
        <taxon>eudicotyledons</taxon>
        <taxon>Gunneridae</taxon>
        <taxon>Pentapetalae</taxon>
        <taxon>rosids</taxon>
        <taxon>malvids</taxon>
        <taxon>Malvales</taxon>
        <taxon>Malvaceae</taxon>
        <taxon>Malvoideae</taxon>
        <taxon>Gossypium</taxon>
    </lineage>
</organism>
<comment type="caution">
    <text evidence="6">The sequence shown here is derived from an EMBL/GenBank/DDBJ whole genome shotgun (WGS) entry which is preliminary data.</text>
</comment>
<evidence type="ECO:0000256" key="4">
    <source>
        <dbReference type="ARBA" id="ARBA00023098"/>
    </source>
</evidence>
<dbReference type="PANTHER" id="PTHR45648:SF106">
    <property type="entry name" value="ANTHER-SPECIFIC PROLINE-RICH PROTEIN APG"/>
    <property type="match status" value="1"/>
</dbReference>
<dbReference type="Pfam" id="PF00657">
    <property type="entry name" value="Lipase_GDSL"/>
    <property type="match status" value="1"/>
</dbReference>
<keyword evidence="5" id="KW-0472">Membrane</keyword>
<dbReference type="Gene3D" id="3.40.50.1110">
    <property type="entry name" value="SGNH hydrolase"/>
    <property type="match status" value="1"/>
</dbReference>
<dbReference type="GO" id="GO:0016788">
    <property type="term" value="F:hydrolase activity, acting on ester bonds"/>
    <property type="evidence" value="ECO:0007669"/>
    <property type="project" value="InterPro"/>
</dbReference>
<dbReference type="InterPro" id="IPR036514">
    <property type="entry name" value="SGNH_hydro_sf"/>
</dbReference>
<evidence type="ECO:0000256" key="5">
    <source>
        <dbReference type="SAM" id="Phobius"/>
    </source>
</evidence>
<name>A0A9D3WBP3_9ROSI</name>
<dbReference type="InterPro" id="IPR001087">
    <property type="entry name" value="GDSL"/>
</dbReference>
<keyword evidence="7" id="KW-1185">Reference proteome</keyword>
<evidence type="ECO:0000313" key="6">
    <source>
        <dbReference type="EMBL" id="KAH1121137.1"/>
    </source>
</evidence>
<comment type="similarity">
    <text evidence="1">Belongs to the 'GDSL' lipolytic enzyme family.</text>
</comment>
<gene>
    <name evidence="6" type="ORF">J1N35_004297</name>
</gene>
<sequence>MKLLHLHLPTLNQTFFFNKGMDDGRGFRVKNLSLFLFFFCLLSLRMEFSRAQMVPAVFVFGDSLVDVGNNNYLPVSIAKADFPHNGIDFPTKKPTGRFSNGKNAADLLAEKLGLPSSPPYLSLLKKTDESSYINGVSFASGGAGIFNGTDQTYGQSIPLLKQVDNYIEVYKSLVQQMGSSGAEKHLSKALFTIVIGSNDMLDYFGSSDLRKKSTPQQFVDLMANTLKGQLKRLYETGARKFVLTGIGVIGCIPAERVKNKTHECNEECNFWSVKYNEELKAMLKGLKSERQGINYSYFDTYSIMQNVIQKPSSYGIIYITCGLINLCSFLGGHLIVLGFVKRFEIFQFMVAGFNEIESACCGLGDLKAKVPCVPISKYCSNRKDHVFWDLYHPTEATARIFVDTLFDGPSQYCIPMNVRQLISA</sequence>